<evidence type="ECO:0000256" key="1">
    <source>
        <dbReference type="SAM" id="MobiDB-lite"/>
    </source>
</evidence>
<sequence length="49" mass="5588">MRGLRDVIARDPNPAAHRSSVTTHYCHRMRSLVEGNQPTSVREQLEVES</sequence>
<organism evidence="2 3">
    <name type="scientific">Microvirga aerophila</name>
    <dbReference type="NCBI Taxonomy" id="670291"/>
    <lineage>
        <taxon>Bacteria</taxon>
        <taxon>Pseudomonadati</taxon>
        <taxon>Pseudomonadota</taxon>
        <taxon>Alphaproteobacteria</taxon>
        <taxon>Hyphomicrobiales</taxon>
        <taxon>Methylobacteriaceae</taxon>
        <taxon>Microvirga</taxon>
    </lineage>
</organism>
<feature type="region of interest" description="Disordered" evidence="1">
    <location>
        <begin position="1"/>
        <end position="22"/>
    </location>
</feature>
<dbReference type="EMBL" id="BJYU01000048">
    <property type="protein sequence ID" value="GEO15817.1"/>
    <property type="molecule type" value="Genomic_DNA"/>
</dbReference>
<name>A0A512BVE6_9HYPH</name>
<keyword evidence="3" id="KW-1185">Reference proteome</keyword>
<comment type="caution">
    <text evidence="2">The sequence shown here is derived from an EMBL/GenBank/DDBJ whole genome shotgun (WGS) entry which is preliminary data.</text>
</comment>
<evidence type="ECO:0000313" key="2">
    <source>
        <dbReference type="EMBL" id="GEO15817.1"/>
    </source>
</evidence>
<accession>A0A512BVE6</accession>
<proteinExistence type="predicted"/>
<dbReference type="AlphaFoldDB" id="A0A512BVE6"/>
<reference evidence="2 3" key="1">
    <citation type="submission" date="2019-07" db="EMBL/GenBank/DDBJ databases">
        <title>Whole genome shotgun sequence of Microvirga aerophila NBRC 106136.</title>
        <authorList>
            <person name="Hosoyama A."/>
            <person name="Uohara A."/>
            <person name="Ohji S."/>
            <person name="Ichikawa N."/>
        </authorList>
    </citation>
    <scope>NUCLEOTIDE SEQUENCE [LARGE SCALE GENOMIC DNA]</scope>
    <source>
        <strain evidence="2 3">NBRC 106136</strain>
    </source>
</reference>
<protein>
    <submittedName>
        <fullName evidence="2">Uncharacterized protein</fullName>
    </submittedName>
</protein>
<dbReference type="Proteomes" id="UP000321085">
    <property type="component" value="Unassembled WGS sequence"/>
</dbReference>
<evidence type="ECO:0000313" key="3">
    <source>
        <dbReference type="Proteomes" id="UP000321085"/>
    </source>
</evidence>
<gene>
    <name evidence="2" type="ORF">MAE02_35130</name>
</gene>
<dbReference type="RefSeq" id="WP_162815759.1">
    <property type="nucleotide sequence ID" value="NZ_BJYU01000048.1"/>
</dbReference>